<feature type="compositionally biased region" description="Polar residues" evidence="1">
    <location>
        <begin position="39"/>
        <end position="51"/>
    </location>
</feature>
<dbReference type="Proteomes" id="UP000691718">
    <property type="component" value="Unassembled WGS sequence"/>
</dbReference>
<accession>A0A8S3W922</accession>
<dbReference type="OrthoDB" id="10057959at2759"/>
<gene>
    <name evidence="2" type="ORF">PAPOLLO_LOCUS3571</name>
</gene>
<keyword evidence="3" id="KW-1185">Reference proteome</keyword>
<feature type="region of interest" description="Disordered" evidence="1">
    <location>
        <begin position="19"/>
        <end position="61"/>
    </location>
</feature>
<sequence>MSRQENRDEWIRQKLMESDSENEFLLESSENEDHLSVRSCGSDTEQNISSEYDSEDDVPISSLRSQNQILLEEEELDAQGHRYPPQPPCNYFHHILAGLRRKMSLLLGFS</sequence>
<name>A0A8S3W922_PARAO</name>
<protein>
    <submittedName>
        <fullName evidence="2">(apollo) hypothetical protein</fullName>
    </submittedName>
</protein>
<reference evidence="2" key="1">
    <citation type="submission" date="2021-04" db="EMBL/GenBank/DDBJ databases">
        <authorList>
            <person name="Tunstrom K."/>
        </authorList>
    </citation>
    <scope>NUCLEOTIDE SEQUENCE</scope>
</reference>
<evidence type="ECO:0000313" key="2">
    <source>
        <dbReference type="EMBL" id="CAG4947275.1"/>
    </source>
</evidence>
<evidence type="ECO:0000313" key="3">
    <source>
        <dbReference type="Proteomes" id="UP000691718"/>
    </source>
</evidence>
<comment type="caution">
    <text evidence="2">The sequence shown here is derived from an EMBL/GenBank/DDBJ whole genome shotgun (WGS) entry which is preliminary data.</text>
</comment>
<dbReference type="AlphaFoldDB" id="A0A8S3W922"/>
<dbReference type="EMBL" id="CAJQZP010000212">
    <property type="protein sequence ID" value="CAG4947275.1"/>
    <property type="molecule type" value="Genomic_DNA"/>
</dbReference>
<evidence type="ECO:0000256" key="1">
    <source>
        <dbReference type="SAM" id="MobiDB-lite"/>
    </source>
</evidence>
<organism evidence="2 3">
    <name type="scientific">Parnassius apollo</name>
    <name type="common">Apollo butterfly</name>
    <name type="synonym">Papilio apollo</name>
    <dbReference type="NCBI Taxonomy" id="110799"/>
    <lineage>
        <taxon>Eukaryota</taxon>
        <taxon>Metazoa</taxon>
        <taxon>Ecdysozoa</taxon>
        <taxon>Arthropoda</taxon>
        <taxon>Hexapoda</taxon>
        <taxon>Insecta</taxon>
        <taxon>Pterygota</taxon>
        <taxon>Neoptera</taxon>
        <taxon>Endopterygota</taxon>
        <taxon>Lepidoptera</taxon>
        <taxon>Glossata</taxon>
        <taxon>Ditrysia</taxon>
        <taxon>Papilionoidea</taxon>
        <taxon>Papilionidae</taxon>
        <taxon>Parnassiinae</taxon>
        <taxon>Parnassini</taxon>
        <taxon>Parnassius</taxon>
        <taxon>Parnassius</taxon>
    </lineage>
</organism>
<proteinExistence type="predicted"/>